<evidence type="ECO:0000313" key="3">
    <source>
        <dbReference type="EMBL" id="MDN4472227.1"/>
    </source>
</evidence>
<dbReference type="InterPro" id="IPR006121">
    <property type="entry name" value="HMA_dom"/>
</dbReference>
<feature type="domain" description="HMA" evidence="2">
    <location>
        <begin position="32"/>
        <end position="101"/>
    </location>
</feature>
<keyword evidence="4" id="KW-1185">Reference proteome</keyword>
<sequence>MRFRPIAGLRKRSSEGDGAEPEVVTEPEVSEGDVQLRIGGMTCAGCATTIRDGLLQLPGVASAGVSPVTRRAVLRPDGTMPAEDLEMLAGAAITGLGYHVVERDAPAT</sequence>
<dbReference type="SUPFAM" id="SSF55008">
    <property type="entry name" value="HMA, heavy metal-associated domain"/>
    <property type="match status" value="1"/>
</dbReference>
<name>A0ABT8FZH8_9MICO</name>
<accession>A0ABT8FZH8</accession>
<evidence type="ECO:0000256" key="1">
    <source>
        <dbReference type="SAM" id="MobiDB-lite"/>
    </source>
</evidence>
<proteinExistence type="predicted"/>
<reference evidence="3" key="1">
    <citation type="submission" date="2023-06" db="EMBL/GenBank/DDBJ databases">
        <title>SYSU T00b26.</title>
        <authorList>
            <person name="Gao L."/>
            <person name="Fang B.-Z."/>
            <person name="Li W.-J."/>
        </authorList>
    </citation>
    <scope>NUCLEOTIDE SEQUENCE</scope>
    <source>
        <strain evidence="3">SYSU T00b26</strain>
    </source>
</reference>
<feature type="compositionally biased region" description="Acidic residues" evidence="1">
    <location>
        <begin position="17"/>
        <end position="31"/>
    </location>
</feature>
<dbReference type="CDD" id="cd00371">
    <property type="entry name" value="HMA"/>
    <property type="match status" value="1"/>
</dbReference>
<dbReference type="PROSITE" id="PS50846">
    <property type="entry name" value="HMA_2"/>
    <property type="match status" value="1"/>
</dbReference>
<dbReference type="Pfam" id="PF00403">
    <property type="entry name" value="HMA"/>
    <property type="match status" value="1"/>
</dbReference>
<evidence type="ECO:0000313" key="4">
    <source>
        <dbReference type="Proteomes" id="UP001172738"/>
    </source>
</evidence>
<dbReference type="Proteomes" id="UP001172738">
    <property type="component" value="Unassembled WGS sequence"/>
</dbReference>
<dbReference type="RefSeq" id="WP_301126618.1">
    <property type="nucleotide sequence ID" value="NZ_JAUHPV010000002.1"/>
</dbReference>
<dbReference type="Gene3D" id="3.30.70.100">
    <property type="match status" value="1"/>
</dbReference>
<evidence type="ECO:0000259" key="2">
    <source>
        <dbReference type="PROSITE" id="PS50846"/>
    </source>
</evidence>
<feature type="region of interest" description="Disordered" evidence="1">
    <location>
        <begin position="1"/>
        <end position="31"/>
    </location>
</feature>
<protein>
    <submittedName>
        <fullName evidence="3">Heavy metal-associated domain-containing protein</fullName>
    </submittedName>
</protein>
<dbReference type="InterPro" id="IPR036163">
    <property type="entry name" value="HMA_dom_sf"/>
</dbReference>
<gene>
    <name evidence="3" type="ORF">QQX04_04380</name>
</gene>
<organism evidence="3 4">
    <name type="scientific">Demequina zhanjiangensis</name>
    <dbReference type="NCBI Taxonomy" id="3051659"/>
    <lineage>
        <taxon>Bacteria</taxon>
        <taxon>Bacillati</taxon>
        <taxon>Actinomycetota</taxon>
        <taxon>Actinomycetes</taxon>
        <taxon>Micrococcales</taxon>
        <taxon>Demequinaceae</taxon>
        <taxon>Demequina</taxon>
    </lineage>
</organism>
<comment type="caution">
    <text evidence="3">The sequence shown here is derived from an EMBL/GenBank/DDBJ whole genome shotgun (WGS) entry which is preliminary data.</text>
</comment>
<dbReference type="EMBL" id="JAUHPV010000002">
    <property type="protein sequence ID" value="MDN4472227.1"/>
    <property type="molecule type" value="Genomic_DNA"/>
</dbReference>